<dbReference type="PANTHER" id="PTHR43434:SF1">
    <property type="entry name" value="PHOSPHOGLYCOLATE PHOSPHATASE"/>
    <property type="match status" value="1"/>
</dbReference>
<proteinExistence type="predicted"/>
<dbReference type="GO" id="GO:0006281">
    <property type="term" value="P:DNA repair"/>
    <property type="evidence" value="ECO:0007669"/>
    <property type="project" value="TreeGrafter"/>
</dbReference>
<accession>A0A9D1XZR9</accession>
<dbReference type="Gene3D" id="3.40.50.1000">
    <property type="entry name" value="HAD superfamily/HAD-like"/>
    <property type="match status" value="1"/>
</dbReference>
<dbReference type="SFLD" id="SFLDS00003">
    <property type="entry name" value="Haloacid_Dehalogenase"/>
    <property type="match status" value="1"/>
</dbReference>
<evidence type="ECO:0000313" key="1">
    <source>
        <dbReference type="EMBL" id="HIX94256.1"/>
    </source>
</evidence>
<comment type="caution">
    <text evidence="1">The sequence shown here is derived from an EMBL/GenBank/DDBJ whole genome shotgun (WGS) entry which is preliminary data.</text>
</comment>
<dbReference type="EMBL" id="DXEI01000037">
    <property type="protein sequence ID" value="HIX94256.1"/>
    <property type="molecule type" value="Genomic_DNA"/>
</dbReference>
<dbReference type="InterPro" id="IPR050155">
    <property type="entry name" value="HAD-like_hydrolase_sf"/>
</dbReference>
<organism evidence="1 2">
    <name type="scientific">Candidatus Gemmiger excrementipullorum</name>
    <dbReference type="NCBI Taxonomy" id="2838610"/>
    <lineage>
        <taxon>Bacteria</taxon>
        <taxon>Bacillati</taxon>
        <taxon>Bacillota</taxon>
        <taxon>Clostridia</taxon>
        <taxon>Eubacteriales</taxon>
        <taxon>Gemmiger</taxon>
    </lineage>
</organism>
<dbReference type="SFLD" id="SFLDG01129">
    <property type="entry name" value="C1.5:_HAD__Beta-PGM__Phosphata"/>
    <property type="match status" value="1"/>
</dbReference>
<keyword evidence="1" id="KW-0378">Hydrolase</keyword>
<dbReference type="PANTHER" id="PTHR43434">
    <property type="entry name" value="PHOSPHOGLYCOLATE PHOSPHATASE"/>
    <property type="match status" value="1"/>
</dbReference>
<dbReference type="GO" id="GO:0008967">
    <property type="term" value="F:phosphoglycolate phosphatase activity"/>
    <property type="evidence" value="ECO:0007669"/>
    <property type="project" value="TreeGrafter"/>
</dbReference>
<dbReference type="SUPFAM" id="SSF56784">
    <property type="entry name" value="HAD-like"/>
    <property type="match status" value="1"/>
</dbReference>
<name>A0A9D1XZR9_9FIRM</name>
<dbReference type="InterPro" id="IPR023198">
    <property type="entry name" value="PGP-like_dom2"/>
</dbReference>
<dbReference type="InterPro" id="IPR036412">
    <property type="entry name" value="HAD-like_sf"/>
</dbReference>
<dbReference type="Pfam" id="PF13419">
    <property type="entry name" value="HAD_2"/>
    <property type="match status" value="1"/>
</dbReference>
<evidence type="ECO:0000313" key="2">
    <source>
        <dbReference type="Proteomes" id="UP000886751"/>
    </source>
</evidence>
<reference evidence="1" key="2">
    <citation type="submission" date="2021-04" db="EMBL/GenBank/DDBJ databases">
        <authorList>
            <person name="Gilroy R."/>
        </authorList>
    </citation>
    <scope>NUCLEOTIDE SEQUENCE</scope>
    <source>
        <strain evidence="1">ChiHecec2B26-7398</strain>
    </source>
</reference>
<dbReference type="InterPro" id="IPR023214">
    <property type="entry name" value="HAD_sf"/>
</dbReference>
<dbReference type="InterPro" id="IPR041492">
    <property type="entry name" value="HAD_2"/>
</dbReference>
<dbReference type="AlphaFoldDB" id="A0A9D1XZR9"/>
<reference evidence="1" key="1">
    <citation type="journal article" date="2021" name="PeerJ">
        <title>Extensive microbial diversity within the chicken gut microbiome revealed by metagenomics and culture.</title>
        <authorList>
            <person name="Gilroy R."/>
            <person name="Ravi A."/>
            <person name="Getino M."/>
            <person name="Pursley I."/>
            <person name="Horton D.L."/>
            <person name="Alikhan N.F."/>
            <person name="Baker D."/>
            <person name="Gharbi K."/>
            <person name="Hall N."/>
            <person name="Watson M."/>
            <person name="Adriaenssens E.M."/>
            <person name="Foster-Nyarko E."/>
            <person name="Jarju S."/>
            <person name="Secka A."/>
            <person name="Antonio M."/>
            <person name="Oren A."/>
            <person name="Chaudhuri R.R."/>
            <person name="La Ragione R."/>
            <person name="Hildebrand F."/>
            <person name="Pallen M.J."/>
        </authorList>
    </citation>
    <scope>NUCLEOTIDE SEQUENCE</scope>
    <source>
        <strain evidence="1">ChiHecec2B26-7398</strain>
    </source>
</reference>
<dbReference type="Proteomes" id="UP000886751">
    <property type="component" value="Unassembled WGS sequence"/>
</dbReference>
<dbReference type="Gene3D" id="1.10.150.240">
    <property type="entry name" value="Putative phosphatase, domain 2"/>
    <property type="match status" value="1"/>
</dbReference>
<dbReference type="GO" id="GO:0005829">
    <property type="term" value="C:cytosol"/>
    <property type="evidence" value="ECO:0007669"/>
    <property type="project" value="TreeGrafter"/>
</dbReference>
<protein>
    <submittedName>
        <fullName evidence="1">HAD family hydrolase</fullName>
    </submittedName>
</protein>
<sequence>MRPDLILWDWNGTLLDDVALCNDALNRLLARYGYPQRYDREGYRAVFGFPVQEYYARAGFDFARHSFDELAVNFMDDYIPASAACPLADGARDALDAFAAAGLRQVILSASPVTTLRRQVEERGVARYFDRLLGLGDIYAKSKVDLGLAYLRETGFDPGRAVMIGDSVHDFEVAQALGVACVLQSGGHQSAAALRATGAPVTPGLREAAQWILEGGNEDV</sequence>
<gene>
    <name evidence="1" type="ORF">H9846_02235</name>
</gene>